<protein>
    <recommendedName>
        <fullName evidence="3">Phage protein</fullName>
    </recommendedName>
</protein>
<name>A0AAW9MRK8_9FIRM</name>
<dbReference type="GO" id="GO:0004540">
    <property type="term" value="F:RNA nuclease activity"/>
    <property type="evidence" value="ECO:0007669"/>
    <property type="project" value="InterPro"/>
</dbReference>
<proteinExistence type="predicted"/>
<dbReference type="AlphaFoldDB" id="A0AAW9MRK8"/>
<evidence type="ECO:0008006" key="3">
    <source>
        <dbReference type="Google" id="ProtNLM"/>
    </source>
</evidence>
<dbReference type="Gene3D" id="3.10.450.200">
    <property type="match status" value="1"/>
</dbReference>
<dbReference type="Proteomes" id="UP001357733">
    <property type="component" value="Unassembled WGS sequence"/>
</dbReference>
<dbReference type="InterPro" id="IPR037178">
    <property type="entry name" value="ColicinD_C_sf"/>
</dbReference>
<accession>A0AAW9MRK8</accession>
<gene>
    <name evidence="1" type="ORF">VLK81_06745</name>
</gene>
<evidence type="ECO:0000313" key="1">
    <source>
        <dbReference type="EMBL" id="MEB3429711.1"/>
    </source>
</evidence>
<sequence length="351" mass="41018">MHNSFLLYSRLYRGSCSRTYLKIKLKKSKIIKEKIQKLKNKNANHIDSNEFAIEIGKILSEAFTGEIRVDLLPDNRIYYNIAKRIIEPNLKRNYDIVGDYSRNVQEVLNKKSNISLKAIKADLNQDRIDGIVNKISGYNTFEDGKWLLEEPIINFTQAIVDDTIKTNAEFQYKSGLRPKIIRKEAGNCCKWCKDAVGVYEYPDVPKDVYRRHQRCRCTVDYLPGNNKKQDVWTKKWTDIDKSDKIEERNDFSNKHKFKINNKQFGKKSRKHMRDFKLDASLEADRKKFIAIIYDIVENNDRIIRNINWRGQTDPLIAYVKGDDVVLANKNNEFVTILRGGVNNARIKNTGK</sequence>
<reference evidence="1 2" key="1">
    <citation type="submission" date="2024-01" db="EMBL/GenBank/DDBJ databases">
        <title>Complete genome sequence of Citroniella saccharovorans strain M6.X9, isolated from human fecal sample.</title>
        <authorList>
            <person name="Cheng G."/>
            <person name="Westerholm M."/>
            <person name="Schnurer A."/>
        </authorList>
    </citation>
    <scope>NUCLEOTIDE SEQUENCE [LARGE SCALE GENOMIC DNA]</scope>
    <source>
        <strain evidence="1 2">DSM 29873</strain>
    </source>
</reference>
<comment type="caution">
    <text evidence="1">The sequence shown here is derived from an EMBL/GenBank/DDBJ whole genome shotgun (WGS) entry which is preliminary data.</text>
</comment>
<organism evidence="1 2">
    <name type="scientific">Citroniella saccharovorans</name>
    <dbReference type="NCBI Taxonomy" id="2053367"/>
    <lineage>
        <taxon>Bacteria</taxon>
        <taxon>Bacillati</taxon>
        <taxon>Bacillota</taxon>
        <taxon>Tissierellia</taxon>
        <taxon>Tissierellales</taxon>
        <taxon>Peptoniphilaceae</taxon>
        <taxon>Citroniella</taxon>
    </lineage>
</organism>
<dbReference type="EMBL" id="JAYKOT010000003">
    <property type="protein sequence ID" value="MEB3429711.1"/>
    <property type="molecule type" value="Genomic_DNA"/>
</dbReference>
<evidence type="ECO:0000313" key="2">
    <source>
        <dbReference type="Proteomes" id="UP001357733"/>
    </source>
</evidence>
<keyword evidence="2" id="KW-1185">Reference proteome</keyword>